<keyword evidence="3" id="KW-0675">Receptor</keyword>
<comment type="similarity">
    <text evidence="1">Belongs to the DP1 family.</text>
</comment>
<dbReference type="GeneID" id="92090889"/>
<keyword evidence="4" id="KW-1185">Reference proteome</keyword>
<dbReference type="PANTHER" id="PTHR12300:SF177">
    <property type="entry name" value="PROTEIN YOP1"/>
    <property type="match status" value="1"/>
</dbReference>
<proteinExistence type="inferred from homology"/>
<reference evidence="3 4" key="1">
    <citation type="submission" date="2023-01" db="EMBL/GenBank/DDBJ databases">
        <title>Analysis of 21 Apiospora genomes using comparative genomics revels a genus with tremendous synthesis potential of carbohydrate active enzymes and secondary metabolites.</title>
        <authorList>
            <person name="Sorensen T."/>
        </authorList>
    </citation>
    <scope>NUCLEOTIDE SEQUENCE [LARGE SCALE GENOMIC DNA]</scope>
    <source>
        <strain evidence="3 4">CBS 135458</strain>
    </source>
</reference>
<gene>
    <name evidence="3" type="ORF">PG994_006417</name>
</gene>
<evidence type="ECO:0000313" key="3">
    <source>
        <dbReference type="EMBL" id="KAK8069801.1"/>
    </source>
</evidence>
<comment type="subcellular location">
    <subcellularLocation>
        <location evidence="1">Membrane</location>
        <topology evidence="1">Multi-pass membrane protein</topology>
    </subcellularLocation>
</comment>
<sequence length="382" mass="41300">MFDLIPKFLSSIASFLFPLFASYKALKTSDPTQLTPWLMYWSVLSCALLAESWLEFILWWIPFYSYLRLFFLLYLVLPQTQGARYLYETYLHPYLEENETQIEDFIASAHDRLRTAGMAYLRQAIELVKTKMLGMPPSEPSAEEVRAKSAPQGYTQALLARFSVPATRWASQGTGNAGTEFYNLLASAVSAATGASALASAGGFSSGGTRGVQGAGAADISSSGTLIPDNIRGSQEKMSFIASQRERLAFVLNALDREAKALQERQDDDRRPGSLSLDGADNNGHNNAGSGLERPPSGHSVWSALSKSRSEVDFEKIEAESASEEDENGLRRRAEASTPGSTGGRAGWSFLGWGTTMGGSTGAATPSNDSPTRGKSSGVDQP</sequence>
<feature type="compositionally biased region" description="Low complexity" evidence="2">
    <location>
        <begin position="278"/>
        <end position="291"/>
    </location>
</feature>
<feature type="compositionally biased region" description="Polar residues" evidence="2">
    <location>
        <begin position="366"/>
        <end position="382"/>
    </location>
</feature>
<feature type="region of interest" description="Disordered" evidence="2">
    <location>
        <begin position="262"/>
        <end position="382"/>
    </location>
</feature>
<evidence type="ECO:0000256" key="2">
    <source>
        <dbReference type="SAM" id="MobiDB-lite"/>
    </source>
</evidence>
<dbReference type="EMBL" id="JAQQWL010000006">
    <property type="protein sequence ID" value="KAK8069801.1"/>
    <property type="molecule type" value="Genomic_DNA"/>
</dbReference>
<dbReference type="PANTHER" id="PTHR12300">
    <property type="entry name" value="HVA22-LIKE PROTEINS"/>
    <property type="match status" value="1"/>
</dbReference>
<feature type="region of interest" description="Disordered" evidence="2">
    <location>
        <begin position="208"/>
        <end position="229"/>
    </location>
</feature>
<evidence type="ECO:0000313" key="4">
    <source>
        <dbReference type="Proteomes" id="UP001480595"/>
    </source>
</evidence>
<dbReference type="Pfam" id="PF03134">
    <property type="entry name" value="TB2_DP1_HVA22"/>
    <property type="match status" value="1"/>
</dbReference>
<accession>A0ABR1VHL9</accession>
<feature type="compositionally biased region" description="Basic and acidic residues" evidence="2">
    <location>
        <begin position="308"/>
        <end position="319"/>
    </location>
</feature>
<protein>
    <recommendedName>
        <fullName evidence="1">Protein YOP1</fullName>
    </recommendedName>
</protein>
<organism evidence="3 4">
    <name type="scientific">Apiospora phragmitis</name>
    <dbReference type="NCBI Taxonomy" id="2905665"/>
    <lineage>
        <taxon>Eukaryota</taxon>
        <taxon>Fungi</taxon>
        <taxon>Dikarya</taxon>
        <taxon>Ascomycota</taxon>
        <taxon>Pezizomycotina</taxon>
        <taxon>Sordariomycetes</taxon>
        <taxon>Xylariomycetidae</taxon>
        <taxon>Amphisphaeriales</taxon>
        <taxon>Apiosporaceae</taxon>
        <taxon>Apiospora</taxon>
    </lineage>
</organism>
<name>A0ABR1VHL9_9PEZI</name>
<dbReference type="Proteomes" id="UP001480595">
    <property type="component" value="Unassembled WGS sequence"/>
</dbReference>
<feature type="compositionally biased region" description="Basic and acidic residues" evidence="2">
    <location>
        <begin position="262"/>
        <end position="272"/>
    </location>
</feature>
<dbReference type="InterPro" id="IPR004345">
    <property type="entry name" value="TB2_DP1_HVA22"/>
</dbReference>
<comment type="caution">
    <text evidence="3">The sequence shown here is derived from an EMBL/GenBank/DDBJ whole genome shotgun (WGS) entry which is preliminary data.</text>
</comment>
<evidence type="ECO:0000256" key="1">
    <source>
        <dbReference type="RuleBase" id="RU362006"/>
    </source>
</evidence>
<dbReference type="RefSeq" id="XP_066717095.1">
    <property type="nucleotide sequence ID" value="XM_066857826.1"/>
</dbReference>